<dbReference type="SUPFAM" id="SSF49899">
    <property type="entry name" value="Concanavalin A-like lectins/glucanases"/>
    <property type="match status" value="1"/>
</dbReference>
<reference evidence="7" key="2">
    <citation type="submission" date="2016-01" db="EMBL/GenBank/DDBJ databases">
        <title>Draft Genome Sequence of Paenibacillus amylolyticus Heshi-A3 that Was Isolated from Fermented Rice Bran with Aging Salted Mackerel, Which Was Named Heshiko as Traditional Fermented Seafood in Japan.</title>
        <authorList>
            <person name="Akuzawa S."/>
            <person name="Nakagawa J."/>
            <person name="Kanekatsu T."/>
            <person name="Kubota E."/>
            <person name="Ohtake R."/>
            <person name="Suzuki T."/>
            <person name="Kanesaki Y."/>
        </authorList>
    </citation>
    <scope>NUCLEOTIDE SEQUENCE [LARGE SCALE GENOMIC DNA]</scope>
    <source>
        <strain evidence="7">Heshi-A3</strain>
    </source>
</reference>
<keyword evidence="4" id="KW-0732">Signal</keyword>
<keyword evidence="2" id="KW-0964">Secreted</keyword>
<dbReference type="GO" id="GO:0005576">
    <property type="term" value="C:extracellular region"/>
    <property type="evidence" value="ECO:0007669"/>
    <property type="project" value="UniProtKB-SubCell"/>
</dbReference>
<comment type="caution">
    <text evidence="6">The sequence shown here is derived from an EMBL/GenBank/DDBJ whole genome shotgun (WGS) entry which is preliminary data.</text>
</comment>
<proteinExistence type="inferred from homology"/>
<dbReference type="InterPro" id="IPR045032">
    <property type="entry name" value="PEL"/>
</dbReference>
<dbReference type="Proteomes" id="UP000069697">
    <property type="component" value="Unassembled WGS sequence"/>
</dbReference>
<dbReference type="InterPro" id="IPR011050">
    <property type="entry name" value="Pectin_lyase_fold/virulence"/>
</dbReference>
<name>A0A100VSI0_PAEAM</name>
<organism evidence="6 7">
    <name type="scientific">Paenibacillus amylolyticus</name>
    <dbReference type="NCBI Taxonomy" id="1451"/>
    <lineage>
        <taxon>Bacteria</taxon>
        <taxon>Bacillati</taxon>
        <taxon>Bacillota</taxon>
        <taxon>Bacilli</taxon>
        <taxon>Bacillales</taxon>
        <taxon>Paenibacillaceae</taxon>
        <taxon>Paenibacillus</taxon>
    </lineage>
</organism>
<feature type="domain" description="Pectate lyase" evidence="5">
    <location>
        <begin position="307"/>
        <end position="577"/>
    </location>
</feature>
<keyword evidence="2" id="KW-0624">Polysaccharide degradation</keyword>
<comment type="similarity">
    <text evidence="2">Belongs to the polysaccharide lyase 1 family.</text>
</comment>
<evidence type="ECO:0000256" key="2">
    <source>
        <dbReference type="RuleBase" id="RU361173"/>
    </source>
</evidence>
<evidence type="ECO:0000313" key="7">
    <source>
        <dbReference type="Proteomes" id="UP000069697"/>
    </source>
</evidence>
<accession>A0A100VSI0</accession>
<dbReference type="SMART" id="SM00656">
    <property type="entry name" value="Amb_all"/>
    <property type="match status" value="1"/>
</dbReference>
<keyword evidence="1 2" id="KW-0456">Lyase</keyword>
<dbReference type="Pfam" id="PF00544">
    <property type="entry name" value="Pectate_lyase_4"/>
    <property type="match status" value="2"/>
</dbReference>
<dbReference type="Gene3D" id="2.60.120.560">
    <property type="entry name" value="Exo-inulinase, domain 1"/>
    <property type="match status" value="1"/>
</dbReference>
<dbReference type="InterPro" id="IPR010496">
    <property type="entry name" value="AL/BT2_dom"/>
</dbReference>
<evidence type="ECO:0000256" key="1">
    <source>
        <dbReference type="ARBA" id="ARBA00023239"/>
    </source>
</evidence>
<dbReference type="GO" id="GO:0016787">
    <property type="term" value="F:hydrolase activity"/>
    <property type="evidence" value="ECO:0007669"/>
    <property type="project" value="InterPro"/>
</dbReference>
<evidence type="ECO:0000313" key="6">
    <source>
        <dbReference type="EMBL" id="GAS85108.1"/>
    </source>
</evidence>
<dbReference type="AlphaFoldDB" id="A0A100VSI0"/>
<protein>
    <recommendedName>
        <fullName evidence="5">Pectate lyase domain-containing protein</fullName>
    </recommendedName>
</protein>
<reference evidence="6 7" key="1">
    <citation type="journal article" date="2016" name="Genome Announc.">
        <title>Draft Genome Sequence of Paenibacillus amylolyticus Heshi-A3, Isolated from Fermented Rice Bran in a Japanese Fermented Seafood Dish.</title>
        <authorList>
            <person name="Akuzawa S."/>
            <person name="Nagaoka J."/>
            <person name="Kanekatsu M."/>
            <person name="Kubota E."/>
            <person name="Ohtake R."/>
            <person name="Suzuki T."/>
            <person name="Kanesaki Y."/>
        </authorList>
    </citation>
    <scope>NUCLEOTIDE SEQUENCE [LARGE SCALE GENOMIC DNA]</scope>
    <source>
        <strain evidence="6 7">Heshi-A3</strain>
    </source>
</reference>
<dbReference type="SUPFAM" id="SSF51126">
    <property type="entry name" value="Pectin lyase-like"/>
    <property type="match status" value="1"/>
</dbReference>
<evidence type="ECO:0000256" key="4">
    <source>
        <dbReference type="SAM" id="SignalP"/>
    </source>
</evidence>
<gene>
    <name evidence="6" type="ORF">PAHA3_5229</name>
</gene>
<evidence type="ECO:0000259" key="5">
    <source>
        <dbReference type="SMART" id="SM00656"/>
    </source>
</evidence>
<dbReference type="GO" id="GO:0000272">
    <property type="term" value="P:polysaccharide catabolic process"/>
    <property type="evidence" value="ECO:0007669"/>
    <property type="project" value="UniProtKB-KW"/>
</dbReference>
<dbReference type="InterPro" id="IPR013320">
    <property type="entry name" value="ConA-like_dom_sf"/>
</dbReference>
<feature type="chain" id="PRO_5007089542" description="Pectate lyase domain-containing protein" evidence="4">
    <location>
        <begin position="32"/>
        <end position="699"/>
    </location>
</feature>
<dbReference type="InterPro" id="IPR002022">
    <property type="entry name" value="Pec_lyase"/>
</dbReference>
<dbReference type="PANTHER" id="PTHR31683:SF18">
    <property type="entry name" value="PECTATE LYASE 21-RELATED"/>
    <property type="match status" value="1"/>
</dbReference>
<sequence>MSRNKRFTKMMVLALSISLVLSLGLIHPAQASEWSQDTFENGDTQWTSTGGSWSVVQDQGNAVYYQSGKSEGRSSAGDVEWSDYAVAADVKVVDFNGSTRTYVAGRYTDANNYYAASLYNSGGGKLEIRKKVNGSTTTLATKLDYKLAVDTWYNVKLEMSGPSINMYVNGVLELSATDTDMTKGSAGLVTLKSIVMYDNVTISNIGDPVTETPTDPTPETPPTDPSTEVPPTDPSTETPPTDSTPEPEVPDQTPEMAAYNVTGFAAANTTGGGIIEDTDSRYMRVYNASDLAVALKKGSKIKVVEIMNDLDLGWNEIPASAKTAPFSAHNNALTHPVLMKTGVSRVSIDNFDGLTIFSANGATIKHAAFTFKRSNNIIIRNLAFDELWEWDEATKGNYDKNDWDYITLENSSNVWIDHATFHKAYDGLVDVKKGSRGVTISWSSFVGDDQGPNSWVTQQVDALEANMSAHPMYAYLRSSAVGMSKEQIIAIASSQKKGHLIGATEFASDNADLEVTLHHNYYKDIQDRMPRVRGGNVHVYNIVMDNADTWEIKKKITSSMSKAISAKGYHFGITSNGAISTEDGAVLLEKSVIIGVQDPLRNNQVSASKSNYTGKIKAIDTIYVWNGASYRGGSEDAKSPLAPGPAAEKSFAWNGFASLPYNYEAVDPADLQTKLNASGGAGAGQLVWTPVQWLTTSYN</sequence>
<feature type="region of interest" description="Disordered" evidence="3">
    <location>
        <begin position="204"/>
        <end position="253"/>
    </location>
</feature>
<feature type="signal peptide" evidence="4">
    <location>
        <begin position="1"/>
        <end position="31"/>
    </location>
</feature>
<dbReference type="Pfam" id="PF06439">
    <property type="entry name" value="3keto-disac_hyd"/>
    <property type="match status" value="1"/>
</dbReference>
<dbReference type="EMBL" id="BCNV01000007">
    <property type="protein sequence ID" value="GAS85108.1"/>
    <property type="molecule type" value="Genomic_DNA"/>
</dbReference>
<feature type="compositionally biased region" description="Low complexity" evidence="3">
    <location>
        <begin position="225"/>
        <end position="246"/>
    </location>
</feature>
<keyword evidence="2" id="KW-0119">Carbohydrate metabolism</keyword>
<dbReference type="RefSeq" id="WP_062837469.1">
    <property type="nucleotide sequence ID" value="NZ_BCNV01000007.1"/>
</dbReference>
<dbReference type="InterPro" id="IPR012334">
    <property type="entry name" value="Pectin_lyas_fold"/>
</dbReference>
<dbReference type="Gene3D" id="2.160.20.10">
    <property type="entry name" value="Single-stranded right-handed beta-helix, Pectin lyase-like"/>
    <property type="match status" value="1"/>
</dbReference>
<dbReference type="PANTHER" id="PTHR31683">
    <property type="entry name" value="PECTATE LYASE 18-RELATED"/>
    <property type="match status" value="1"/>
</dbReference>
<dbReference type="GO" id="GO:0030570">
    <property type="term" value="F:pectate lyase activity"/>
    <property type="evidence" value="ECO:0007669"/>
    <property type="project" value="InterPro"/>
</dbReference>
<feature type="compositionally biased region" description="Pro residues" evidence="3">
    <location>
        <begin position="215"/>
        <end position="224"/>
    </location>
</feature>
<comment type="subcellular location">
    <subcellularLocation>
        <location evidence="2">Secreted</location>
    </subcellularLocation>
</comment>
<evidence type="ECO:0000256" key="3">
    <source>
        <dbReference type="SAM" id="MobiDB-lite"/>
    </source>
</evidence>